<evidence type="ECO:0000313" key="2">
    <source>
        <dbReference type="Proteomes" id="UP000325313"/>
    </source>
</evidence>
<evidence type="ECO:0000313" key="1">
    <source>
        <dbReference type="EMBL" id="KAA1128242.1"/>
    </source>
</evidence>
<name>A0A5B0RSG4_PUCGR</name>
<accession>A0A5B0RSG4</accession>
<dbReference type="PANTHER" id="PTHR33069:SF3">
    <property type="entry name" value="DYNEIN HEAVY CHAIN TAIL DOMAIN-CONTAINING PROTEIN"/>
    <property type="match status" value="1"/>
</dbReference>
<comment type="caution">
    <text evidence="1">The sequence shown here is derived from an EMBL/GenBank/DDBJ whole genome shotgun (WGS) entry which is preliminary data.</text>
</comment>
<dbReference type="PANTHER" id="PTHR33069">
    <property type="entry name" value="CHROMOSOME 7, WHOLE GENOME SHOTGUN SEQUENCE-RELATED"/>
    <property type="match status" value="1"/>
</dbReference>
<gene>
    <name evidence="1" type="ORF">PGTUg99_013758</name>
</gene>
<organism evidence="1 2">
    <name type="scientific">Puccinia graminis f. sp. tritici</name>
    <dbReference type="NCBI Taxonomy" id="56615"/>
    <lineage>
        <taxon>Eukaryota</taxon>
        <taxon>Fungi</taxon>
        <taxon>Dikarya</taxon>
        <taxon>Basidiomycota</taxon>
        <taxon>Pucciniomycotina</taxon>
        <taxon>Pucciniomycetes</taxon>
        <taxon>Pucciniales</taxon>
        <taxon>Pucciniaceae</taxon>
        <taxon>Puccinia</taxon>
    </lineage>
</organism>
<sequence>MLDSENTVKLESDVCKAFESMSKSCWRRSSLSAPEEYYDDEPTISTDQINVLTSLLIKMRTTLLPSLRQRMSDLLVFLDASHFPKDPQTNLWATLEITSQLADILEQIRTTVRAVTRARLNAFEYQDHFHGIAKRHRTDPVLQKVDDIRYSLSAVFERHAEFIQDWKCPLEEKVAKKFSETSVSAQTTITFELIDGGIQLLTKSDFCIIQDNWQLTVTHHYDKGLAKLIEHIIIQSNQARNPADTDLSNTHAPEIEIKPVQTARSRHLTLLRSALPLVKLGRLFFNKLLVTPISRPPFTINDIMSSIELTHLNHQTYLFSYQMSNFAKRLVGLSDSNRFRSYVASLQKEFEDTMDYFDASTESLSHHLVHLYTDQLPFPRSKTLSDDRFPLLIDKLLLAAKNFRIALERFRNE</sequence>
<proteinExistence type="predicted"/>
<protein>
    <submittedName>
        <fullName evidence="1">Uncharacterized protein</fullName>
    </submittedName>
</protein>
<dbReference type="AlphaFoldDB" id="A0A5B0RSG4"/>
<reference evidence="1 2" key="1">
    <citation type="submission" date="2019-05" db="EMBL/GenBank/DDBJ databases">
        <title>Emergence of the Ug99 lineage of the wheat stem rust pathogen through somatic hybridization.</title>
        <authorList>
            <person name="Li F."/>
            <person name="Upadhyaya N.M."/>
            <person name="Sperschneider J."/>
            <person name="Matny O."/>
            <person name="Nguyen-Phuc H."/>
            <person name="Mago R."/>
            <person name="Raley C."/>
            <person name="Miller M.E."/>
            <person name="Silverstein K.A.T."/>
            <person name="Henningsen E."/>
            <person name="Hirsch C.D."/>
            <person name="Visser B."/>
            <person name="Pretorius Z.A."/>
            <person name="Steffenson B.J."/>
            <person name="Schwessinger B."/>
            <person name="Dodds P.N."/>
            <person name="Figueroa M."/>
        </authorList>
    </citation>
    <scope>NUCLEOTIDE SEQUENCE [LARGE SCALE GENOMIC DNA]</scope>
    <source>
        <strain evidence="1 2">Ug99</strain>
    </source>
</reference>
<dbReference type="EMBL" id="VDEP01000143">
    <property type="protein sequence ID" value="KAA1128242.1"/>
    <property type="molecule type" value="Genomic_DNA"/>
</dbReference>
<dbReference type="Proteomes" id="UP000325313">
    <property type="component" value="Unassembled WGS sequence"/>
</dbReference>